<evidence type="ECO:0000256" key="2">
    <source>
        <dbReference type="ARBA" id="ARBA00023125"/>
    </source>
</evidence>
<evidence type="ECO:0000313" key="7">
    <source>
        <dbReference type="Proteomes" id="UP000234483"/>
    </source>
</evidence>
<organism evidence="6 7">
    <name type="scientific">Caulobacter flavus</name>
    <dbReference type="NCBI Taxonomy" id="1679497"/>
    <lineage>
        <taxon>Bacteria</taxon>
        <taxon>Pseudomonadati</taxon>
        <taxon>Pseudomonadota</taxon>
        <taxon>Alphaproteobacteria</taxon>
        <taxon>Caulobacterales</taxon>
        <taxon>Caulobacteraceae</taxon>
        <taxon>Caulobacter</taxon>
    </lineage>
</organism>
<dbReference type="Proteomes" id="UP000234483">
    <property type="component" value="Unassembled WGS sequence"/>
</dbReference>
<dbReference type="KEGG" id="cfh:C1707_11240"/>
<evidence type="ECO:0000259" key="4">
    <source>
        <dbReference type="PROSITE" id="PS01124"/>
    </source>
</evidence>
<proteinExistence type="predicted"/>
<dbReference type="Pfam" id="PF12833">
    <property type="entry name" value="HTH_18"/>
    <property type="match status" value="1"/>
</dbReference>
<dbReference type="PROSITE" id="PS01124">
    <property type="entry name" value="HTH_ARAC_FAMILY_2"/>
    <property type="match status" value="1"/>
</dbReference>
<accession>A0A2N5D1X8</accession>
<keyword evidence="2" id="KW-0238">DNA-binding</keyword>
<keyword evidence="1" id="KW-0805">Transcription regulation</keyword>
<dbReference type="InterPro" id="IPR050204">
    <property type="entry name" value="AraC_XylS_family_regulators"/>
</dbReference>
<gene>
    <name evidence="5" type="ORF">C1707_11240</name>
    <name evidence="6" type="ORF">CFHF_02530</name>
</gene>
<feature type="domain" description="HTH araC/xylS-type" evidence="4">
    <location>
        <begin position="81"/>
        <end position="179"/>
    </location>
</feature>
<dbReference type="EMBL" id="PJRQ01000007">
    <property type="protein sequence ID" value="PLR20063.1"/>
    <property type="molecule type" value="Genomic_DNA"/>
</dbReference>
<reference evidence="6 7" key="1">
    <citation type="submission" date="2017-12" db="EMBL/GenBank/DDBJ databases">
        <title>The genome sequence of Caulobacter flavus CGMCC1 15093.</title>
        <authorList>
            <person name="Gao J."/>
            <person name="Mao X."/>
            <person name="Sun J."/>
        </authorList>
    </citation>
    <scope>NUCLEOTIDE SEQUENCE [LARGE SCALE GENOMIC DNA]</scope>
    <source>
        <strain evidence="6 7">CGMCC1 15093</strain>
    </source>
</reference>
<evidence type="ECO:0000256" key="3">
    <source>
        <dbReference type="ARBA" id="ARBA00023163"/>
    </source>
</evidence>
<reference evidence="5 8" key="2">
    <citation type="submission" date="2018-01" db="EMBL/GenBank/DDBJ databases">
        <title>Complete genome sequence of Caulobacter flavus RHGG3.</title>
        <authorList>
            <person name="Yang E."/>
        </authorList>
    </citation>
    <scope>NUCLEOTIDE SEQUENCE [LARGE SCALE GENOMIC DNA]</scope>
    <source>
        <strain evidence="5 8">RHGG3</strain>
    </source>
</reference>
<evidence type="ECO:0000313" key="5">
    <source>
        <dbReference type="EMBL" id="AYV46795.1"/>
    </source>
</evidence>
<evidence type="ECO:0000256" key="1">
    <source>
        <dbReference type="ARBA" id="ARBA00023015"/>
    </source>
</evidence>
<dbReference type="SMART" id="SM00342">
    <property type="entry name" value="HTH_ARAC"/>
    <property type="match status" value="1"/>
</dbReference>
<evidence type="ECO:0000313" key="6">
    <source>
        <dbReference type="EMBL" id="PLR20063.1"/>
    </source>
</evidence>
<dbReference type="InterPro" id="IPR018060">
    <property type="entry name" value="HTH_AraC"/>
</dbReference>
<dbReference type="AlphaFoldDB" id="A0A2N5D1X8"/>
<dbReference type="RefSeq" id="WP_101711457.1">
    <property type="nucleotide sequence ID" value="NZ_CP026100.1"/>
</dbReference>
<name>A0A2N5D1X8_9CAUL</name>
<dbReference type="Proteomes" id="UP000281192">
    <property type="component" value="Chromosome"/>
</dbReference>
<keyword evidence="8" id="KW-1185">Reference proteome</keyword>
<evidence type="ECO:0000313" key="8">
    <source>
        <dbReference type="Proteomes" id="UP000281192"/>
    </source>
</evidence>
<dbReference type="InterPro" id="IPR009057">
    <property type="entry name" value="Homeodomain-like_sf"/>
</dbReference>
<dbReference type="EMBL" id="CP026100">
    <property type="protein sequence ID" value="AYV46795.1"/>
    <property type="molecule type" value="Genomic_DNA"/>
</dbReference>
<dbReference type="PANTHER" id="PTHR46796">
    <property type="entry name" value="HTH-TYPE TRANSCRIPTIONAL ACTIVATOR RHAS-RELATED"/>
    <property type="match status" value="1"/>
</dbReference>
<dbReference type="GO" id="GO:0043565">
    <property type="term" value="F:sequence-specific DNA binding"/>
    <property type="evidence" value="ECO:0007669"/>
    <property type="project" value="InterPro"/>
</dbReference>
<dbReference type="OrthoDB" id="7210843at2"/>
<dbReference type="PANTHER" id="PTHR46796:SF14">
    <property type="entry name" value="TRANSCRIPTIONAL REGULATORY PROTEIN"/>
    <property type="match status" value="1"/>
</dbReference>
<dbReference type="Gene3D" id="1.10.10.60">
    <property type="entry name" value="Homeodomain-like"/>
    <property type="match status" value="2"/>
</dbReference>
<dbReference type="GO" id="GO:0003700">
    <property type="term" value="F:DNA-binding transcription factor activity"/>
    <property type="evidence" value="ECO:0007669"/>
    <property type="project" value="InterPro"/>
</dbReference>
<keyword evidence="3" id="KW-0804">Transcription</keyword>
<sequence length="195" mass="21175">MLQSIDTGAAAPSTNAPQAIWLVEQARAALDADLGSAREMLDRLAVVLNTAAPREERSFLPGSRVRSSGPARGGLAGWQIRAVAAHVEANIGASVSVAVLAARVGLSASYFCRAFKVSTDETPHAYIMRRRLEHAQTMMLETDESLAHIAAVCGLADQAHLTRLFRRHTGQTPNVWRREKRPWGRALVMGSLRRA</sequence>
<protein>
    <submittedName>
        <fullName evidence="6">AraC family transcriptional regulator</fullName>
    </submittedName>
</protein>
<dbReference type="SUPFAM" id="SSF46689">
    <property type="entry name" value="Homeodomain-like"/>
    <property type="match status" value="2"/>
</dbReference>